<reference evidence="1 2" key="1">
    <citation type="journal article" date="2013" name="PLoS Genet.">
        <title>Comparative genome structure, secondary metabolite, and effector coding capacity across Cochliobolus pathogens.</title>
        <authorList>
            <person name="Condon B.J."/>
            <person name="Leng Y."/>
            <person name="Wu D."/>
            <person name="Bushley K.E."/>
            <person name="Ohm R.A."/>
            <person name="Otillar R."/>
            <person name="Martin J."/>
            <person name="Schackwitz W."/>
            <person name="Grimwood J."/>
            <person name="MohdZainudin N."/>
            <person name="Xue C."/>
            <person name="Wang R."/>
            <person name="Manning V.A."/>
            <person name="Dhillon B."/>
            <person name="Tu Z.J."/>
            <person name="Steffenson B.J."/>
            <person name="Salamov A."/>
            <person name="Sun H."/>
            <person name="Lowry S."/>
            <person name="LaButti K."/>
            <person name="Han J."/>
            <person name="Copeland A."/>
            <person name="Lindquist E."/>
            <person name="Barry K."/>
            <person name="Schmutz J."/>
            <person name="Baker S.E."/>
            <person name="Ciuffetti L.M."/>
            <person name="Grigoriev I.V."/>
            <person name="Zhong S."/>
            <person name="Turgeon B.G."/>
        </authorList>
    </citation>
    <scope>NUCLEOTIDE SEQUENCE [LARGE SCALE GENOMIC DNA]</scope>
    <source>
        <strain evidence="1 2">FI3</strain>
    </source>
</reference>
<dbReference type="GeneID" id="26254728"/>
<accession>W7E3C9</accession>
<name>W7E3C9_BIPV3</name>
<evidence type="ECO:0000313" key="1">
    <source>
        <dbReference type="EMBL" id="EUN21604.1"/>
    </source>
</evidence>
<dbReference type="InterPro" id="IPR036188">
    <property type="entry name" value="FAD/NAD-bd_sf"/>
</dbReference>
<dbReference type="HOGENOM" id="CLU_1805834_0_0_1"/>
<gene>
    <name evidence="1" type="ORF">COCVIDRAFT_31245</name>
</gene>
<organism evidence="1 2">
    <name type="scientific">Bipolaris victoriae (strain FI3)</name>
    <name type="common">Victoria blight of oats agent</name>
    <name type="synonym">Cochliobolus victoriae</name>
    <dbReference type="NCBI Taxonomy" id="930091"/>
    <lineage>
        <taxon>Eukaryota</taxon>
        <taxon>Fungi</taxon>
        <taxon>Dikarya</taxon>
        <taxon>Ascomycota</taxon>
        <taxon>Pezizomycotina</taxon>
        <taxon>Dothideomycetes</taxon>
        <taxon>Pleosporomycetidae</taxon>
        <taxon>Pleosporales</taxon>
        <taxon>Pleosporineae</taxon>
        <taxon>Pleosporaceae</taxon>
        <taxon>Bipolaris</taxon>
    </lineage>
</organism>
<dbReference type="Gene3D" id="3.50.50.60">
    <property type="entry name" value="FAD/NAD(P)-binding domain"/>
    <property type="match status" value="1"/>
</dbReference>
<proteinExistence type="predicted"/>
<keyword evidence="2" id="KW-1185">Reference proteome</keyword>
<evidence type="ECO:0000313" key="2">
    <source>
        <dbReference type="Proteomes" id="UP000054337"/>
    </source>
</evidence>
<dbReference type="Proteomes" id="UP000054337">
    <property type="component" value="Unassembled WGS sequence"/>
</dbReference>
<dbReference type="AlphaFoldDB" id="W7E3C9"/>
<dbReference type="EMBL" id="KI968841">
    <property type="protein sequence ID" value="EUN21604.1"/>
    <property type="molecule type" value="Genomic_DNA"/>
</dbReference>
<protein>
    <submittedName>
        <fullName evidence="1">Uncharacterized protein</fullName>
    </submittedName>
</protein>
<dbReference type="RefSeq" id="XP_014551178.1">
    <property type="nucleotide sequence ID" value="XM_014695692.1"/>
</dbReference>
<sequence length="143" mass="15935">MSERVAPSAKRSVVMQDIFVRILITHSLKYSHDKKRTPTRSKSEHLHVMPALVVHMADNAAQLLEEVTIFTNGSEEVVEQIQAMCPETPSGVDRCPIYSLVNVKRGVKVAFTNGNTKEFRFLVHNPLTYSQGPFATQLGLALS</sequence>